<reference evidence="2" key="1">
    <citation type="submission" date="2021-09" db="EMBL/GenBank/DDBJ databases">
        <authorList>
            <consortium name="AG Swart"/>
            <person name="Singh M."/>
            <person name="Singh A."/>
            <person name="Seah K."/>
            <person name="Emmerich C."/>
        </authorList>
    </citation>
    <scope>NUCLEOTIDE SEQUENCE</scope>
    <source>
        <strain evidence="2">ATCC30299</strain>
    </source>
</reference>
<evidence type="ECO:0000313" key="2">
    <source>
        <dbReference type="EMBL" id="CAG9335703.1"/>
    </source>
</evidence>
<gene>
    <name evidence="2" type="ORF">BSTOLATCC_MIC64166</name>
</gene>
<sequence length="80" mass="9029">MIFAAIGSILSFLGVGLSVWSYNHQERPYTNAELTQMVKLRRTEGGKARNRKLVITVDEIQKIDPTFRPPIIPAYGEPDI</sequence>
<keyword evidence="1" id="KW-0732">Signal</keyword>
<comment type="caution">
    <text evidence="2">The sequence shown here is derived from an EMBL/GenBank/DDBJ whole genome shotgun (WGS) entry which is preliminary data.</text>
</comment>
<dbReference type="AlphaFoldDB" id="A0AAU9KDC4"/>
<protein>
    <submittedName>
        <fullName evidence="2">Uncharacterized protein</fullName>
    </submittedName>
</protein>
<feature type="signal peptide" evidence="1">
    <location>
        <begin position="1"/>
        <end position="18"/>
    </location>
</feature>
<evidence type="ECO:0000313" key="3">
    <source>
        <dbReference type="Proteomes" id="UP001162131"/>
    </source>
</evidence>
<dbReference type="Proteomes" id="UP001162131">
    <property type="component" value="Unassembled WGS sequence"/>
</dbReference>
<name>A0AAU9KDC4_9CILI</name>
<keyword evidence="3" id="KW-1185">Reference proteome</keyword>
<proteinExistence type="predicted"/>
<evidence type="ECO:0000256" key="1">
    <source>
        <dbReference type="SAM" id="SignalP"/>
    </source>
</evidence>
<accession>A0AAU9KDC4</accession>
<organism evidence="2 3">
    <name type="scientific">Blepharisma stoltei</name>
    <dbReference type="NCBI Taxonomy" id="1481888"/>
    <lineage>
        <taxon>Eukaryota</taxon>
        <taxon>Sar</taxon>
        <taxon>Alveolata</taxon>
        <taxon>Ciliophora</taxon>
        <taxon>Postciliodesmatophora</taxon>
        <taxon>Heterotrichea</taxon>
        <taxon>Heterotrichida</taxon>
        <taxon>Blepharismidae</taxon>
        <taxon>Blepharisma</taxon>
    </lineage>
</organism>
<feature type="chain" id="PRO_5043728756" evidence="1">
    <location>
        <begin position="19"/>
        <end position="80"/>
    </location>
</feature>
<dbReference type="EMBL" id="CAJZBQ010000062">
    <property type="protein sequence ID" value="CAG9335703.1"/>
    <property type="molecule type" value="Genomic_DNA"/>
</dbReference>